<evidence type="ECO:0000313" key="1">
    <source>
        <dbReference type="EMBL" id="GGH79753.1"/>
    </source>
</evidence>
<dbReference type="RefSeq" id="WP_172244299.1">
    <property type="nucleotide sequence ID" value="NZ_BMDD01000003.1"/>
</dbReference>
<accession>A0ABQ1ZUN6</accession>
<comment type="caution">
    <text evidence="1">The sequence shown here is derived from an EMBL/GenBank/DDBJ whole genome shotgun (WGS) entry which is preliminary data.</text>
</comment>
<gene>
    <name evidence="1" type="ORF">GCM10007362_27020</name>
</gene>
<evidence type="ECO:0000313" key="2">
    <source>
        <dbReference type="Proteomes" id="UP000605427"/>
    </source>
</evidence>
<dbReference type="EMBL" id="BMDD01000003">
    <property type="protein sequence ID" value="GGH79753.1"/>
    <property type="molecule type" value="Genomic_DNA"/>
</dbReference>
<proteinExistence type="predicted"/>
<dbReference type="Proteomes" id="UP000605427">
    <property type="component" value="Unassembled WGS sequence"/>
</dbReference>
<keyword evidence="2" id="KW-1185">Reference proteome</keyword>
<organism evidence="1 2">
    <name type="scientific">Saccharibacillus endophyticus</name>
    <dbReference type="NCBI Taxonomy" id="2060666"/>
    <lineage>
        <taxon>Bacteria</taxon>
        <taxon>Bacillati</taxon>
        <taxon>Bacillota</taxon>
        <taxon>Bacilli</taxon>
        <taxon>Bacillales</taxon>
        <taxon>Paenibacillaceae</taxon>
        <taxon>Saccharibacillus</taxon>
    </lineage>
</organism>
<sequence length="115" mass="13835">MLIHNQSGRRYPVHFEKLKLIEIRQEMNSWEENFDWTSYFKADDHSNIQVYKMTIQNQTRIEGAIALEIREDHIYIHLIESAPHNRKGKIFDLVGEHLIAFACWQRNTGYRRKCC</sequence>
<name>A0ABQ1ZUN6_9BACL</name>
<evidence type="ECO:0008006" key="3">
    <source>
        <dbReference type="Google" id="ProtNLM"/>
    </source>
</evidence>
<reference evidence="2" key="1">
    <citation type="journal article" date="2019" name="Int. J. Syst. Evol. Microbiol.">
        <title>The Global Catalogue of Microorganisms (GCM) 10K type strain sequencing project: providing services to taxonomists for standard genome sequencing and annotation.</title>
        <authorList>
            <consortium name="The Broad Institute Genomics Platform"/>
            <consortium name="The Broad Institute Genome Sequencing Center for Infectious Disease"/>
            <person name="Wu L."/>
            <person name="Ma J."/>
        </authorList>
    </citation>
    <scope>NUCLEOTIDE SEQUENCE [LARGE SCALE GENOMIC DNA]</scope>
    <source>
        <strain evidence="2">CCM 8702</strain>
    </source>
</reference>
<protein>
    <recommendedName>
        <fullName evidence="3">N-acetyltransferase domain-containing protein</fullName>
    </recommendedName>
</protein>